<feature type="region of interest" description="Disordered" evidence="5">
    <location>
        <begin position="427"/>
        <end position="463"/>
    </location>
</feature>
<feature type="domain" description="ABC transmembrane type-1" evidence="7">
    <location>
        <begin position="481"/>
        <end position="646"/>
    </location>
</feature>
<feature type="transmembrane region" description="Helical" evidence="6">
    <location>
        <begin position="47"/>
        <end position="70"/>
    </location>
</feature>
<keyword evidence="4 6" id="KW-0472">Membrane</keyword>
<sequence length="751" mass="85267">MTESTTDFSDITDTRLEVENSLPNLKEKESKLSFSQFFKYCISDDKILIFFGIFFSAILGVCLSTIPLRIGDFIDLLIFLVRNKDIKSITNIDDDNVLGELMEAYFSQDPLKLKVFNGTHPSINLNIVSSKLRSSYIGNASPGSITFKTIDNIWDDFYKIILKLGIIFLISLLLTYCAKVFLDLTAFNIGSTVRSLVSICLFNNDKDNETKDNKLLKQKLDKEIKIYENGIGFNVGKIFRNIFILITCYVFAFIYSWKSALITLAVVAILFIFIVILRYIIHAFVKKFKKAINSAGSKGLNIINTYETINTEISNPEIDDFSKTLRSTKTYGIITGIFNGIFYGGLFGLFLIGIGFIFKKINDFINKGEMERGDLFKVVISILFGTVMFMKIKGLIKTLNLSRRVGAKLYKIIDNKTDSTEDLIEDQDSYDQDQDQENTTVDNFNNNDNNESSKEEKEKDKNNNNNNINIGRFISLNKRYIWAILIGIIASIVNGGILPFISLIISSVFGASNDGNKIIKYFSIFGGISLLAYLLLYIGYSVAGENLSFKLRKLLFNSFVNRKNDSNDLENGNGNRNRNISNSYISLFKKAGLPKGIIRNFGFIIEALAALIVGFIIDFLTEWKVTLILLVIVIIIIIAIMIIKYRKSESNDNEIEIEEIEIEEKDFKKKKIFTNSLYYAIIHSIIFLILGLIIYLCFTAVKTEFLEYKDVIKMLMATVLSFASIVRAKMNLPDMNKAKKAYKSVMEVIDK</sequence>
<dbReference type="EMBL" id="MCFG01000325">
    <property type="protein sequence ID" value="ORX75992.1"/>
    <property type="molecule type" value="Genomic_DNA"/>
</dbReference>
<feature type="transmembrane region" description="Helical" evidence="6">
    <location>
        <begin position="677"/>
        <end position="701"/>
    </location>
</feature>
<organism evidence="8 9">
    <name type="scientific">Anaeromyces robustus</name>
    <dbReference type="NCBI Taxonomy" id="1754192"/>
    <lineage>
        <taxon>Eukaryota</taxon>
        <taxon>Fungi</taxon>
        <taxon>Fungi incertae sedis</taxon>
        <taxon>Chytridiomycota</taxon>
        <taxon>Chytridiomycota incertae sedis</taxon>
        <taxon>Neocallimastigomycetes</taxon>
        <taxon>Neocallimastigales</taxon>
        <taxon>Neocallimastigaceae</taxon>
        <taxon>Anaeromyces</taxon>
    </lineage>
</organism>
<evidence type="ECO:0000256" key="4">
    <source>
        <dbReference type="ARBA" id="ARBA00023136"/>
    </source>
</evidence>
<dbReference type="Proteomes" id="UP000193944">
    <property type="component" value="Unassembled WGS sequence"/>
</dbReference>
<feature type="compositionally biased region" description="Acidic residues" evidence="5">
    <location>
        <begin position="427"/>
        <end position="436"/>
    </location>
</feature>
<dbReference type="STRING" id="1754192.A0A1Y1WR94"/>
<proteinExistence type="predicted"/>
<dbReference type="GO" id="GO:0015421">
    <property type="term" value="F:ABC-type oligopeptide transporter activity"/>
    <property type="evidence" value="ECO:0007669"/>
    <property type="project" value="TreeGrafter"/>
</dbReference>
<protein>
    <recommendedName>
        <fullName evidence="7">ABC transmembrane type-1 domain-containing protein</fullName>
    </recommendedName>
</protein>
<reference evidence="8 9" key="1">
    <citation type="submission" date="2016-08" db="EMBL/GenBank/DDBJ databases">
        <title>A Parts List for Fungal Cellulosomes Revealed by Comparative Genomics.</title>
        <authorList>
            <consortium name="DOE Joint Genome Institute"/>
            <person name="Haitjema C.H."/>
            <person name="Gilmore S.P."/>
            <person name="Henske J.K."/>
            <person name="Solomon K.V."/>
            <person name="De Groot R."/>
            <person name="Kuo A."/>
            <person name="Mondo S.J."/>
            <person name="Salamov A.A."/>
            <person name="Labutti K."/>
            <person name="Zhao Z."/>
            <person name="Chiniquy J."/>
            <person name="Barry K."/>
            <person name="Brewer H.M."/>
            <person name="Purvine S.O."/>
            <person name="Wright A.T."/>
            <person name="Boxma B."/>
            <person name="Van Alen T."/>
            <person name="Hackstein J.H."/>
            <person name="Baker S.E."/>
            <person name="Grigoriev I.V."/>
            <person name="O'Malley M.A."/>
        </authorList>
    </citation>
    <scope>NUCLEOTIDE SEQUENCE [LARGE SCALE GENOMIC DNA]</scope>
    <source>
        <strain evidence="8 9">S4</strain>
    </source>
</reference>
<keyword evidence="3 6" id="KW-1133">Transmembrane helix</keyword>
<feature type="transmembrane region" description="Helical" evidence="6">
    <location>
        <begin position="261"/>
        <end position="281"/>
    </location>
</feature>
<feature type="transmembrane region" description="Helical" evidence="6">
    <location>
        <begin position="331"/>
        <end position="358"/>
    </location>
</feature>
<evidence type="ECO:0000256" key="1">
    <source>
        <dbReference type="ARBA" id="ARBA00004141"/>
    </source>
</evidence>
<evidence type="ECO:0000313" key="9">
    <source>
        <dbReference type="Proteomes" id="UP000193944"/>
    </source>
</evidence>
<dbReference type="PANTHER" id="PTHR43394:SF1">
    <property type="entry name" value="ATP-BINDING CASSETTE SUB-FAMILY B MEMBER 10, MITOCHONDRIAL"/>
    <property type="match status" value="1"/>
</dbReference>
<feature type="domain" description="ABC transmembrane type-1" evidence="7">
    <location>
        <begin position="50"/>
        <end position="392"/>
    </location>
</feature>
<evidence type="ECO:0000313" key="8">
    <source>
        <dbReference type="EMBL" id="ORX75992.1"/>
    </source>
</evidence>
<dbReference type="InterPro" id="IPR036640">
    <property type="entry name" value="ABC1_TM_sf"/>
</dbReference>
<reference evidence="8 9" key="2">
    <citation type="submission" date="2016-08" db="EMBL/GenBank/DDBJ databases">
        <title>Pervasive Adenine N6-methylation of Active Genes in Fungi.</title>
        <authorList>
            <consortium name="DOE Joint Genome Institute"/>
            <person name="Mondo S.J."/>
            <person name="Dannebaum R.O."/>
            <person name="Kuo R.C."/>
            <person name="Labutti K."/>
            <person name="Haridas S."/>
            <person name="Kuo A."/>
            <person name="Salamov A."/>
            <person name="Ahrendt S.R."/>
            <person name="Lipzen A."/>
            <person name="Sullivan W."/>
            <person name="Andreopoulos W.B."/>
            <person name="Clum A."/>
            <person name="Lindquist E."/>
            <person name="Daum C."/>
            <person name="Ramamoorthy G.K."/>
            <person name="Gryganskyi A."/>
            <person name="Culley D."/>
            <person name="Magnuson J.K."/>
            <person name="James T.Y."/>
            <person name="O'Malley M.A."/>
            <person name="Stajich J.E."/>
            <person name="Spatafora J.W."/>
            <person name="Visel A."/>
            <person name="Grigoriev I.V."/>
        </authorList>
    </citation>
    <scope>NUCLEOTIDE SEQUENCE [LARGE SCALE GENOMIC DNA]</scope>
    <source>
        <strain evidence="8 9">S4</strain>
    </source>
</reference>
<evidence type="ECO:0000256" key="6">
    <source>
        <dbReference type="SAM" id="Phobius"/>
    </source>
</evidence>
<feature type="compositionally biased region" description="Basic and acidic residues" evidence="5">
    <location>
        <begin position="451"/>
        <end position="462"/>
    </location>
</feature>
<comment type="caution">
    <text evidence="8">The sequence shown here is derived from an EMBL/GenBank/DDBJ whole genome shotgun (WGS) entry which is preliminary data.</text>
</comment>
<evidence type="ECO:0000259" key="7">
    <source>
        <dbReference type="PROSITE" id="PS50929"/>
    </source>
</evidence>
<dbReference type="PROSITE" id="PS50929">
    <property type="entry name" value="ABC_TM1F"/>
    <property type="match status" value="2"/>
</dbReference>
<dbReference type="InterPro" id="IPR039421">
    <property type="entry name" value="Type_1_exporter"/>
</dbReference>
<dbReference type="AlphaFoldDB" id="A0A1Y1WR94"/>
<name>A0A1Y1WR94_9FUNG</name>
<feature type="transmembrane region" description="Helical" evidence="6">
    <location>
        <begin position="521"/>
        <end position="543"/>
    </location>
</feature>
<feature type="transmembrane region" description="Helical" evidence="6">
    <location>
        <begin position="623"/>
        <end position="643"/>
    </location>
</feature>
<feature type="transmembrane region" description="Helical" evidence="6">
    <location>
        <begin position="238"/>
        <end position="255"/>
    </location>
</feature>
<keyword evidence="9" id="KW-1185">Reference proteome</keyword>
<feature type="transmembrane region" description="Helical" evidence="6">
    <location>
        <begin position="597"/>
        <end position="617"/>
    </location>
</feature>
<dbReference type="InterPro" id="IPR011527">
    <property type="entry name" value="ABC1_TM_dom"/>
</dbReference>
<dbReference type="GO" id="GO:0005743">
    <property type="term" value="C:mitochondrial inner membrane"/>
    <property type="evidence" value="ECO:0007669"/>
    <property type="project" value="TreeGrafter"/>
</dbReference>
<dbReference type="PANTHER" id="PTHR43394">
    <property type="entry name" value="ATP-DEPENDENT PERMEASE MDL1, MITOCHONDRIAL"/>
    <property type="match status" value="1"/>
</dbReference>
<evidence type="ECO:0000256" key="5">
    <source>
        <dbReference type="SAM" id="MobiDB-lite"/>
    </source>
</evidence>
<feature type="transmembrane region" description="Helical" evidence="6">
    <location>
        <begin position="480"/>
        <end position="509"/>
    </location>
</feature>
<dbReference type="SUPFAM" id="SSF90123">
    <property type="entry name" value="ABC transporter transmembrane region"/>
    <property type="match status" value="2"/>
</dbReference>
<gene>
    <name evidence="8" type="ORF">BCR32DRAFT_85836</name>
</gene>
<feature type="transmembrane region" description="Helical" evidence="6">
    <location>
        <begin position="378"/>
        <end position="396"/>
    </location>
</feature>
<accession>A0A1Y1WR94</accession>
<keyword evidence="2 6" id="KW-0812">Transmembrane</keyword>
<dbReference type="GO" id="GO:0090374">
    <property type="term" value="P:oligopeptide export from mitochondrion"/>
    <property type="evidence" value="ECO:0007669"/>
    <property type="project" value="TreeGrafter"/>
</dbReference>
<comment type="subcellular location">
    <subcellularLocation>
        <location evidence="1">Membrane</location>
        <topology evidence="1">Multi-pass membrane protein</topology>
    </subcellularLocation>
</comment>
<feature type="transmembrane region" description="Helical" evidence="6">
    <location>
        <begin position="160"/>
        <end position="182"/>
    </location>
</feature>
<dbReference type="Pfam" id="PF00664">
    <property type="entry name" value="ABC_membrane"/>
    <property type="match status" value="2"/>
</dbReference>
<dbReference type="Gene3D" id="1.20.1560.10">
    <property type="entry name" value="ABC transporter type 1, transmembrane domain"/>
    <property type="match status" value="2"/>
</dbReference>
<evidence type="ECO:0000256" key="2">
    <source>
        <dbReference type="ARBA" id="ARBA00022692"/>
    </source>
</evidence>
<dbReference type="GO" id="GO:0005524">
    <property type="term" value="F:ATP binding"/>
    <property type="evidence" value="ECO:0007669"/>
    <property type="project" value="InterPro"/>
</dbReference>
<evidence type="ECO:0000256" key="3">
    <source>
        <dbReference type="ARBA" id="ARBA00022989"/>
    </source>
</evidence>
<feature type="transmembrane region" description="Helical" evidence="6">
    <location>
        <begin position="713"/>
        <end position="730"/>
    </location>
</feature>